<organism evidence="2 3">
    <name type="scientific">Lachancea thermotolerans (strain ATCC 56472 / CBS 6340 / NRRL Y-8284)</name>
    <name type="common">Yeast</name>
    <name type="synonym">Kluyveromyces thermotolerans</name>
    <dbReference type="NCBI Taxonomy" id="559295"/>
    <lineage>
        <taxon>Eukaryota</taxon>
        <taxon>Fungi</taxon>
        <taxon>Dikarya</taxon>
        <taxon>Ascomycota</taxon>
        <taxon>Saccharomycotina</taxon>
        <taxon>Saccharomycetes</taxon>
        <taxon>Saccharomycetales</taxon>
        <taxon>Saccharomycetaceae</taxon>
        <taxon>Lachancea</taxon>
    </lineage>
</organism>
<feature type="compositionally biased region" description="Polar residues" evidence="1">
    <location>
        <begin position="304"/>
        <end position="325"/>
    </location>
</feature>
<protein>
    <submittedName>
        <fullName evidence="2">KLTH0B09438p</fullName>
    </submittedName>
</protein>
<reference evidence="2 3" key="1">
    <citation type="journal article" date="2009" name="Genome Res.">
        <title>Comparative genomics of protoploid Saccharomycetaceae.</title>
        <authorList>
            <consortium name="The Genolevures Consortium"/>
            <person name="Souciet J.-L."/>
            <person name="Dujon B."/>
            <person name="Gaillardin C."/>
            <person name="Johnston M."/>
            <person name="Baret P.V."/>
            <person name="Cliften P."/>
            <person name="Sherman D.J."/>
            <person name="Weissenbach J."/>
            <person name="Westhof E."/>
            <person name="Wincker P."/>
            <person name="Jubin C."/>
            <person name="Poulain J."/>
            <person name="Barbe V."/>
            <person name="Segurens B."/>
            <person name="Artiguenave F."/>
            <person name="Anthouard V."/>
            <person name="Vacherie B."/>
            <person name="Val M.-E."/>
            <person name="Fulton R.S."/>
            <person name="Minx P."/>
            <person name="Wilson R."/>
            <person name="Durrens P."/>
            <person name="Jean G."/>
            <person name="Marck C."/>
            <person name="Martin T."/>
            <person name="Nikolski M."/>
            <person name="Rolland T."/>
            <person name="Seret M.-L."/>
            <person name="Casaregola S."/>
            <person name="Despons L."/>
            <person name="Fairhead C."/>
            <person name="Fischer G."/>
            <person name="Lafontaine I."/>
            <person name="Leh V."/>
            <person name="Lemaire M."/>
            <person name="de Montigny J."/>
            <person name="Neuveglise C."/>
            <person name="Thierry A."/>
            <person name="Blanc-Lenfle I."/>
            <person name="Bleykasten C."/>
            <person name="Diffels J."/>
            <person name="Fritsch E."/>
            <person name="Frangeul L."/>
            <person name="Goeffon A."/>
            <person name="Jauniaux N."/>
            <person name="Kachouri-Lafond R."/>
            <person name="Payen C."/>
            <person name="Potier S."/>
            <person name="Pribylova L."/>
            <person name="Ozanne C."/>
            <person name="Richard G.-F."/>
            <person name="Sacerdot C."/>
            <person name="Straub M.-L."/>
            <person name="Talla E."/>
        </authorList>
    </citation>
    <scope>NUCLEOTIDE SEQUENCE [LARGE SCALE GENOMIC DNA]</scope>
    <source>
        <strain evidence="3">ATCC 56472 / CBS 6340 / NRRL Y-8284</strain>
    </source>
</reference>
<dbReference type="KEGG" id="lth:KLTH0B09438g"/>
<dbReference type="Proteomes" id="UP000002036">
    <property type="component" value="Chromosome B"/>
</dbReference>
<name>C5DD98_LACTC</name>
<dbReference type="InParanoid" id="C5DD98"/>
<dbReference type="OrthoDB" id="27603at2759"/>
<dbReference type="RefSeq" id="XP_002552197.1">
    <property type="nucleotide sequence ID" value="XM_002552151.1"/>
</dbReference>
<dbReference type="eggNOG" id="ENOG502S4QG">
    <property type="taxonomic scope" value="Eukaryota"/>
</dbReference>
<dbReference type="FunCoup" id="C5DD98">
    <property type="interactions" value="47"/>
</dbReference>
<evidence type="ECO:0000313" key="2">
    <source>
        <dbReference type="EMBL" id="CAR21759.1"/>
    </source>
</evidence>
<dbReference type="OMA" id="WINEDQS"/>
<evidence type="ECO:0000256" key="1">
    <source>
        <dbReference type="SAM" id="MobiDB-lite"/>
    </source>
</evidence>
<dbReference type="HOGENOM" id="CLU_064762_0_0_1"/>
<evidence type="ECO:0000313" key="3">
    <source>
        <dbReference type="Proteomes" id="UP000002036"/>
    </source>
</evidence>
<dbReference type="STRING" id="559295.C5DD98"/>
<dbReference type="GeneID" id="8291040"/>
<dbReference type="EMBL" id="CU928166">
    <property type="protein sequence ID" value="CAR21759.1"/>
    <property type="molecule type" value="Genomic_DNA"/>
</dbReference>
<sequence length="325" mass="36039">MATNLWNNLLETNADLSAGSKTETAVVISAESQGVLQDFLVRVLEVPDANASLSSIGYYCKDYGLDSGRPNDTVLHIYTLGWPVTPMNLDLLSIFVKPGARSIKWVFLLDWLDGNKKLWLRSLQEGFELVNKKLQRDPCEIDDSSIVCMQSQCCKNLEVATAAWSSLKMEFINQALRSVAFLKHASLLALETYTSKKDIIEIGKVATGQNTSKAPEYIQLNKLFIPKNSDSEGKIKTMGEKFPVHMVLEESFISGQFERLIPGEPNSEPITDPGSPRKVVQLEEVDIQKELTEAYNLQKASLLENKTTSPASQIEPLNNSDLAGP</sequence>
<gene>
    <name evidence="2" type="ordered locus">KLTH0B09438g</name>
</gene>
<accession>C5DD98</accession>
<feature type="region of interest" description="Disordered" evidence="1">
    <location>
        <begin position="300"/>
        <end position="325"/>
    </location>
</feature>
<proteinExistence type="predicted"/>
<dbReference type="AlphaFoldDB" id="C5DD98"/>
<keyword evidence="3" id="KW-1185">Reference proteome</keyword>